<dbReference type="PANTHER" id="PTHR37310:SF1">
    <property type="entry name" value="CYTOPLASMIC PROTEIN"/>
    <property type="match status" value="1"/>
</dbReference>
<accession>A0A454JEB5</accession>
<gene>
    <name evidence="1" type="ORF">EAY64_17440</name>
</gene>
<comment type="caution">
    <text evidence="1">The sequence shown here is derived from an EMBL/GenBank/DDBJ whole genome shotgun (WGS) entry which is preliminary data.</text>
</comment>
<dbReference type="Gene3D" id="1.20.1270.360">
    <property type="match status" value="1"/>
</dbReference>
<organism evidence="1 2">
    <name type="scientific">Aquitalea palustris</name>
    <dbReference type="NCBI Taxonomy" id="2480983"/>
    <lineage>
        <taxon>Bacteria</taxon>
        <taxon>Pseudomonadati</taxon>
        <taxon>Pseudomonadota</taxon>
        <taxon>Betaproteobacteria</taxon>
        <taxon>Neisseriales</taxon>
        <taxon>Chromobacteriaceae</taxon>
        <taxon>Aquitalea</taxon>
    </lineage>
</organism>
<dbReference type="InterPro" id="IPR005560">
    <property type="entry name" value="Csp_YhjQ"/>
</dbReference>
<name>A0A454JEB5_9NEIS</name>
<keyword evidence="2" id="KW-1185">Reference proteome</keyword>
<dbReference type="OrthoDB" id="5396211at2"/>
<protein>
    <submittedName>
        <fullName evidence="1">Four-helix bundle copper-binding protein</fullName>
    </submittedName>
</protein>
<dbReference type="AlphaFoldDB" id="A0A454JEB5"/>
<proteinExistence type="predicted"/>
<reference evidence="1 2" key="1">
    <citation type="submission" date="2018-10" db="EMBL/GenBank/DDBJ databases">
        <title>Draft genome sequence of Aquitalea MWU14-2217 isolated from a wild cranberry bog in Provincetown, Massachusetts.</title>
        <authorList>
            <person name="Ebadzadsahrai G."/>
            <person name="Soby S."/>
        </authorList>
    </citation>
    <scope>NUCLEOTIDE SEQUENCE [LARGE SCALE GENOMIC DNA]</scope>
    <source>
        <strain evidence="1 2">MWU14-2217</strain>
    </source>
</reference>
<evidence type="ECO:0000313" key="1">
    <source>
        <dbReference type="EMBL" id="RMC93235.1"/>
    </source>
</evidence>
<dbReference type="Pfam" id="PF03860">
    <property type="entry name" value="Csp"/>
    <property type="match status" value="1"/>
</dbReference>
<dbReference type="Proteomes" id="UP000274139">
    <property type="component" value="Unassembled WGS sequence"/>
</dbReference>
<dbReference type="InterPro" id="IPR030913">
    <property type="entry name" value="Csp1_Cys_rich"/>
</dbReference>
<evidence type="ECO:0000313" key="2">
    <source>
        <dbReference type="Proteomes" id="UP000274139"/>
    </source>
</evidence>
<dbReference type="RefSeq" id="WP_103526015.1">
    <property type="nucleotide sequence ID" value="NZ_JAIZDC010000002.1"/>
</dbReference>
<sequence>MDRREAIGAVGAFTLAALSTVGRAESMPAASAPVSKTAALAEAASHCVLNGQHCLAHCLFLLGNGDDSMADCSKAVNQMLACCTALQSLAAQNSALLPAMAKVALEACTVCEKACKQHSSMHAPCRACMESCAECIKQCRAFAA</sequence>
<dbReference type="PANTHER" id="PTHR37310">
    <property type="entry name" value="CYTOPLASMIC PROTEIN-RELATED"/>
    <property type="match status" value="1"/>
</dbReference>
<dbReference type="EMBL" id="RFAR01000086">
    <property type="protein sequence ID" value="RMC93235.1"/>
    <property type="molecule type" value="Genomic_DNA"/>
</dbReference>
<dbReference type="NCBIfam" id="TIGR04401">
    <property type="entry name" value="TAT_Cys_rich"/>
    <property type="match status" value="1"/>
</dbReference>